<keyword evidence="4 6" id="KW-1133">Transmembrane helix</keyword>
<name>A0A1H4CVA1_9BACT</name>
<dbReference type="Pfam" id="PF12704">
    <property type="entry name" value="MacB_PCD"/>
    <property type="match status" value="1"/>
</dbReference>
<keyword evidence="5 6" id="KW-0472">Membrane</keyword>
<evidence type="ECO:0000256" key="5">
    <source>
        <dbReference type="ARBA" id="ARBA00023136"/>
    </source>
</evidence>
<dbReference type="InterPro" id="IPR003838">
    <property type="entry name" value="ABC3_permease_C"/>
</dbReference>
<evidence type="ECO:0000256" key="2">
    <source>
        <dbReference type="ARBA" id="ARBA00022475"/>
    </source>
</evidence>
<feature type="transmembrane region" description="Helical" evidence="6">
    <location>
        <begin position="429"/>
        <end position="453"/>
    </location>
</feature>
<dbReference type="OrthoDB" id="1451596at2"/>
<protein>
    <submittedName>
        <fullName evidence="9">Putative ABC transport system permease protein</fullName>
    </submittedName>
</protein>
<dbReference type="AlphaFoldDB" id="A0A1H4CVA1"/>
<dbReference type="InterPro" id="IPR050250">
    <property type="entry name" value="Macrolide_Exporter_MacB"/>
</dbReference>
<dbReference type="GO" id="GO:0022857">
    <property type="term" value="F:transmembrane transporter activity"/>
    <property type="evidence" value="ECO:0007669"/>
    <property type="project" value="TreeGrafter"/>
</dbReference>
<proteinExistence type="predicted"/>
<keyword evidence="2" id="KW-1003">Cell membrane</keyword>
<feature type="domain" description="ABC3 transporter permease C-terminal" evidence="7">
    <location>
        <begin position="680"/>
        <end position="792"/>
    </location>
</feature>
<feature type="transmembrane region" description="Helical" evidence="6">
    <location>
        <begin position="763"/>
        <end position="786"/>
    </location>
</feature>
<gene>
    <name evidence="9" type="ORF">SAMN05192529_13722</name>
</gene>
<feature type="transmembrane region" description="Helical" evidence="6">
    <location>
        <begin position="677"/>
        <end position="700"/>
    </location>
</feature>
<sequence length="800" mass="88987">MFRHYLIIATRSLLRKKSFTLMNVLGLTVGMMAAILIFLYVRFQTSYDDFHLKADRIFRVVSDIKTPSDLVKAATVDAGWALGLKKDFPEVEDVVRFSWDGFLVKKGNVKFQEERTLLADSSLFKVFDFPLLEGDKSSALRDPMSVVLSEAAAKKYFGHEDPLGKRLRLTGAAIDARVTGLMKDIPENSQLHADMLVSMSSYQKIYGRPSSDSAGNNANLLTYVLLKPNVKLSAFEKKLPAFSERYTGPEMRKRQISVSLFLEPLRDVYLKTDHLAFAPVAVFASGSMSNVYIFSVIGIFLLLLACINFINLTTARSVERAREVGVRKVLGAKRWQLARQFLIESVMITLVAFVLALLLAQLLLPFFNQLAGKTICVNLFQGGKAVVLLLPMALVIGLLAGFYPSLVLSSFNPIATLKGRFATGRKGLLLRKCLVVTQFAVCIALICATLLVYKQLRFMKGKDLGFNKEEELIINTNFDKNRFNFKEAMMELPGVISAAWSSSVPGEGYMTANTEIANQNGDLQELNLAQYIVDDQFIAQYHLQLLAGRGFSRAFGTDSSSAIIINQSALKILGYRSADQAIGKMFTQWGGSGKIIGVVKDFNFKSLRDAVDPLSMRMIPSAFNKLSIKVSTIDLPHTLSAIKNAWNSIIPQRPFQYNFLDQSFDRQYRSETGFGRLFLVFAVVAILIGCLGLFGLSSYSTVERSKEISIRKIFGASPTKIVHLLLSEFIRPVLMAAVIAIPLVWPAMHRWLEAFAYRTSVSWWIFGVATLLAVMIAVLTTGYQVLKAAGTNSVKNLQTE</sequence>
<dbReference type="RefSeq" id="WP_091401346.1">
    <property type="nucleotide sequence ID" value="NZ_FNQY01000037.1"/>
</dbReference>
<feature type="transmembrane region" description="Helical" evidence="6">
    <location>
        <begin position="341"/>
        <end position="367"/>
    </location>
</feature>
<evidence type="ECO:0000313" key="10">
    <source>
        <dbReference type="Proteomes" id="UP000199041"/>
    </source>
</evidence>
<feature type="domain" description="ABC3 transporter permease C-terminal" evidence="7">
    <location>
        <begin position="296"/>
        <end position="413"/>
    </location>
</feature>
<comment type="subcellular location">
    <subcellularLocation>
        <location evidence="1">Cell membrane</location>
        <topology evidence="1">Multi-pass membrane protein</topology>
    </subcellularLocation>
</comment>
<feature type="domain" description="MacB-like periplasmic core" evidence="8">
    <location>
        <begin position="20"/>
        <end position="240"/>
    </location>
</feature>
<keyword evidence="3 6" id="KW-0812">Transmembrane</keyword>
<feature type="transmembrane region" description="Helical" evidence="6">
    <location>
        <begin position="721"/>
        <end position="743"/>
    </location>
</feature>
<organism evidence="9 10">
    <name type="scientific">Arachidicoccus rhizosphaerae</name>
    <dbReference type="NCBI Taxonomy" id="551991"/>
    <lineage>
        <taxon>Bacteria</taxon>
        <taxon>Pseudomonadati</taxon>
        <taxon>Bacteroidota</taxon>
        <taxon>Chitinophagia</taxon>
        <taxon>Chitinophagales</taxon>
        <taxon>Chitinophagaceae</taxon>
        <taxon>Arachidicoccus</taxon>
    </lineage>
</organism>
<dbReference type="PANTHER" id="PTHR30572">
    <property type="entry name" value="MEMBRANE COMPONENT OF TRANSPORTER-RELATED"/>
    <property type="match status" value="1"/>
</dbReference>
<dbReference type="Pfam" id="PF02687">
    <property type="entry name" value="FtsX"/>
    <property type="match status" value="2"/>
</dbReference>
<feature type="transmembrane region" description="Helical" evidence="6">
    <location>
        <begin position="21"/>
        <end position="41"/>
    </location>
</feature>
<dbReference type="GO" id="GO:0005886">
    <property type="term" value="C:plasma membrane"/>
    <property type="evidence" value="ECO:0007669"/>
    <property type="project" value="UniProtKB-SubCell"/>
</dbReference>
<dbReference type="PANTHER" id="PTHR30572:SF18">
    <property type="entry name" value="ABC-TYPE MACROLIDE FAMILY EXPORT SYSTEM PERMEASE COMPONENT 2"/>
    <property type="match status" value="1"/>
</dbReference>
<dbReference type="InterPro" id="IPR025857">
    <property type="entry name" value="MacB_PCD"/>
</dbReference>
<evidence type="ECO:0000256" key="4">
    <source>
        <dbReference type="ARBA" id="ARBA00022989"/>
    </source>
</evidence>
<evidence type="ECO:0000256" key="1">
    <source>
        <dbReference type="ARBA" id="ARBA00004651"/>
    </source>
</evidence>
<evidence type="ECO:0000313" key="9">
    <source>
        <dbReference type="EMBL" id="SEA64268.1"/>
    </source>
</evidence>
<keyword evidence="10" id="KW-1185">Reference proteome</keyword>
<reference evidence="9 10" key="1">
    <citation type="submission" date="2016-10" db="EMBL/GenBank/DDBJ databases">
        <authorList>
            <person name="de Groot N.N."/>
        </authorList>
    </citation>
    <scope>NUCLEOTIDE SEQUENCE [LARGE SCALE GENOMIC DNA]</scope>
    <source>
        <strain evidence="9 10">Vu-144</strain>
    </source>
</reference>
<evidence type="ECO:0000259" key="8">
    <source>
        <dbReference type="Pfam" id="PF12704"/>
    </source>
</evidence>
<dbReference type="EMBL" id="FNQY01000037">
    <property type="protein sequence ID" value="SEA64268.1"/>
    <property type="molecule type" value="Genomic_DNA"/>
</dbReference>
<accession>A0A1H4CVA1</accession>
<feature type="transmembrane region" description="Helical" evidence="6">
    <location>
        <begin position="387"/>
        <end position="408"/>
    </location>
</feature>
<feature type="transmembrane region" description="Helical" evidence="6">
    <location>
        <begin position="291"/>
        <end position="312"/>
    </location>
</feature>
<dbReference type="Proteomes" id="UP000199041">
    <property type="component" value="Unassembled WGS sequence"/>
</dbReference>
<evidence type="ECO:0000256" key="6">
    <source>
        <dbReference type="SAM" id="Phobius"/>
    </source>
</evidence>
<evidence type="ECO:0000256" key="3">
    <source>
        <dbReference type="ARBA" id="ARBA00022692"/>
    </source>
</evidence>
<evidence type="ECO:0000259" key="7">
    <source>
        <dbReference type="Pfam" id="PF02687"/>
    </source>
</evidence>
<dbReference type="STRING" id="551991.SAMN05192529_13722"/>